<gene>
    <name evidence="3" type="ORF">GN331_12855</name>
</gene>
<dbReference type="EMBL" id="WOXT01000004">
    <property type="protein sequence ID" value="MUV15094.1"/>
    <property type="molecule type" value="Genomic_DNA"/>
</dbReference>
<organism evidence="3 4">
    <name type="scientific">Noviluteimonas gilva</name>
    <dbReference type="NCBI Taxonomy" id="2682097"/>
    <lineage>
        <taxon>Bacteria</taxon>
        <taxon>Pseudomonadati</taxon>
        <taxon>Pseudomonadota</taxon>
        <taxon>Gammaproteobacteria</taxon>
        <taxon>Lysobacterales</taxon>
        <taxon>Lysobacteraceae</taxon>
        <taxon>Noviluteimonas</taxon>
    </lineage>
</organism>
<proteinExistence type="predicted"/>
<protein>
    <submittedName>
        <fullName evidence="3">Uncharacterized protein</fullName>
    </submittedName>
</protein>
<evidence type="ECO:0000256" key="1">
    <source>
        <dbReference type="SAM" id="MobiDB-lite"/>
    </source>
</evidence>
<keyword evidence="2" id="KW-0472">Membrane</keyword>
<reference evidence="3 4" key="1">
    <citation type="submission" date="2019-12" db="EMBL/GenBank/DDBJ databases">
        <authorList>
            <person name="Xu J."/>
        </authorList>
    </citation>
    <scope>NUCLEOTIDE SEQUENCE [LARGE SCALE GENOMIC DNA]</scope>
    <source>
        <strain evidence="3 4">HX-5-24</strain>
    </source>
</reference>
<feature type="region of interest" description="Disordered" evidence="1">
    <location>
        <begin position="1"/>
        <end position="27"/>
    </location>
</feature>
<dbReference type="RefSeq" id="WP_156642651.1">
    <property type="nucleotide sequence ID" value="NZ_WOXT01000004.1"/>
</dbReference>
<name>A0A7C9HZV5_9GAMM</name>
<keyword evidence="2" id="KW-0812">Transmembrane</keyword>
<feature type="transmembrane region" description="Helical" evidence="2">
    <location>
        <begin position="36"/>
        <end position="54"/>
    </location>
</feature>
<comment type="caution">
    <text evidence="3">The sequence shown here is derived from an EMBL/GenBank/DDBJ whole genome shotgun (WGS) entry which is preliminary data.</text>
</comment>
<dbReference type="Proteomes" id="UP000479692">
    <property type="component" value="Unassembled WGS sequence"/>
</dbReference>
<accession>A0A7C9HZV5</accession>
<evidence type="ECO:0000256" key="2">
    <source>
        <dbReference type="SAM" id="Phobius"/>
    </source>
</evidence>
<evidence type="ECO:0000313" key="4">
    <source>
        <dbReference type="Proteomes" id="UP000479692"/>
    </source>
</evidence>
<keyword evidence="4" id="KW-1185">Reference proteome</keyword>
<keyword evidence="2" id="KW-1133">Transmembrane helix</keyword>
<dbReference type="AlphaFoldDB" id="A0A7C9HZV5"/>
<evidence type="ECO:0000313" key="3">
    <source>
        <dbReference type="EMBL" id="MUV15094.1"/>
    </source>
</evidence>
<sequence length="55" mass="5745">MSHEPGSPDAFAQAMLERSQDPSIAARPEKGMPMEMLAAALVAVMLAGLAYVLAT</sequence>